<feature type="transmembrane region" description="Helical" evidence="9">
    <location>
        <begin position="124"/>
        <end position="142"/>
    </location>
</feature>
<dbReference type="Gene3D" id="1.10.287.70">
    <property type="match status" value="1"/>
</dbReference>
<comment type="subcellular location">
    <subcellularLocation>
        <location evidence="1">Membrane</location>
        <topology evidence="1">Multi-pass membrane protein</topology>
    </subcellularLocation>
</comment>
<dbReference type="InterPro" id="IPR003280">
    <property type="entry name" value="2pore_dom_K_chnl"/>
</dbReference>
<dbReference type="GO" id="GO:0030322">
    <property type="term" value="P:stabilization of membrane potential"/>
    <property type="evidence" value="ECO:0007669"/>
    <property type="project" value="TreeGrafter"/>
</dbReference>
<keyword evidence="12" id="KW-1185">Reference proteome</keyword>
<evidence type="ECO:0000313" key="12">
    <source>
        <dbReference type="Proteomes" id="UP000252519"/>
    </source>
</evidence>
<dbReference type="GO" id="GO:0022841">
    <property type="term" value="F:potassium ion leak channel activity"/>
    <property type="evidence" value="ECO:0007669"/>
    <property type="project" value="TreeGrafter"/>
</dbReference>
<evidence type="ECO:0000259" key="10">
    <source>
        <dbReference type="Pfam" id="PF07885"/>
    </source>
</evidence>
<dbReference type="OrthoDB" id="5877293at2759"/>
<sequence length="330" mass="37415">LFIFSYKFNSKNFRSVVVTNWGKLVATSYLLIALTLATVLGGISFLEIERNYKDDEYHVKCIDEAEKETSLNNSAINMTEFVYRIRKCFHSNSQIKTPAVACYFAWTLYTTIGFGDIYPHSRLGWIGTTIYTFVTVPLYIALKAEFGEFLSRGILWVAQKLRSLCVSRKKSCLRRTHRTVEKPTTPPATYFPAITTNAMPTGIMACEQPEEKTQSDHSVKAQQTPSKLSETDETPLLTGKSSQTHLKSIQSMNNASSATQLSLLPASVTRRTGSNNSKPSSRKTSRNLQSRWEDRPHSKNSSRKQLSKNKTDQFTLSKKPSRRRENRETP</sequence>
<evidence type="ECO:0000256" key="6">
    <source>
        <dbReference type="ARBA" id="ARBA00023136"/>
    </source>
</evidence>
<evidence type="ECO:0000256" key="1">
    <source>
        <dbReference type="ARBA" id="ARBA00004141"/>
    </source>
</evidence>
<feature type="region of interest" description="Disordered" evidence="8">
    <location>
        <begin position="265"/>
        <end position="330"/>
    </location>
</feature>
<evidence type="ECO:0000256" key="8">
    <source>
        <dbReference type="SAM" id="MobiDB-lite"/>
    </source>
</evidence>
<feature type="transmembrane region" description="Helical" evidence="9">
    <location>
        <begin position="24"/>
        <end position="46"/>
    </location>
</feature>
<evidence type="ECO:0000256" key="2">
    <source>
        <dbReference type="ARBA" id="ARBA00022448"/>
    </source>
</evidence>
<feature type="transmembrane region" description="Helical" evidence="9">
    <location>
        <begin position="100"/>
        <end position="118"/>
    </location>
</feature>
<dbReference type="GO" id="GO:0005886">
    <property type="term" value="C:plasma membrane"/>
    <property type="evidence" value="ECO:0007669"/>
    <property type="project" value="TreeGrafter"/>
</dbReference>
<dbReference type="STRING" id="29170.A0A368GE44"/>
<gene>
    <name evidence="11" type="ORF">ANCCAN_11314</name>
</gene>
<evidence type="ECO:0000256" key="4">
    <source>
        <dbReference type="ARBA" id="ARBA00022989"/>
    </source>
</evidence>
<evidence type="ECO:0000313" key="11">
    <source>
        <dbReference type="EMBL" id="RCN42674.1"/>
    </source>
</evidence>
<feature type="compositionally biased region" description="Basic and acidic residues" evidence="8">
    <location>
        <begin position="209"/>
        <end position="219"/>
    </location>
</feature>
<dbReference type="GO" id="GO:0015271">
    <property type="term" value="F:outward rectifier potassium channel activity"/>
    <property type="evidence" value="ECO:0007669"/>
    <property type="project" value="TreeGrafter"/>
</dbReference>
<feature type="compositionally biased region" description="Polar residues" evidence="8">
    <location>
        <begin position="239"/>
        <end position="248"/>
    </location>
</feature>
<reference evidence="11 12" key="1">
    <citation type="submission" date="2014-10" db="EMBL/GenBank/DDBJ databases">
        <title>Draft genome of the hookworm Ancylostoma caninum.</title>
        <authorList>
            <person name="Mitreva M."/>
        </authorList>
    </citation>
    <scope>NUCLEOTIDE SEQUENCE [LARGE SCALE GENOMIC DNA]</scope>
    <source>
        <strain evidence="11 12">Baltimore</strain>
    </source>
</reference>
<feature type="compositionally biased region" description="Polar residues" evidence="8">
    <location>
        <begin position="269"/>
        <end position="279"/>
    </location>
</feature>
<evidence type="ECO:0000256" key="5">
    <source>
        <dbReference type="ARBA" id="ARBA00023065"/>
    </source>
</evidence>
<dbReference type="PANTHER" id="PTHR11003:SF334">
    <property type="entry name" value="FI03418P"/>
    <property type="match status" value="1"/>
</dbReference>
<dbReference type="EMBL" id="JOJR01000183">
    <property type="protein sequence ID" value="RCN42674.1"/>
    <property type="molecule type" value="Genomic_DNA"/>
</dbReference>
<keyword evidence="5" id="KW-0406">Ion transport</keyword>
<comment type="caution">
    <text evidence="11">The sequence shown here is derived from an EMBL/GenBank/DDBJ whole genome shotgun (WGS) entry which is preliminary data.</text>
</comment>
<feature type="domain" description="Potassium channel" evidence="10">
    <location>
        <begin position="91"/>
        <end position="151"/>
    </location>
</feature>
<keyword evidence="3 9" id="KW-0812">Transmembrane</keyword>
<keyword evidence="4 9" id="KW-1133">Transmembrane helix</keyword>
<name>A0A368GE44_ANCCA</name>
<keyword evidence="7" id="KW-0407">Ion channel</keyword>
<keyword evidence="6 9" id="KW-0472">Membrane</keyword>
<accession>A0A368GE44</accession>
<protein>
    <submittedName>
        <fullName evidence="11">Ion channel</fullName>
    </submittedName>
</protein>
<dbReference type="PANTHER" id="PTHR11003">
    <property type="entry name" value="POTASSIUM CHANNEL, SUBFAMILY K"/>
    <property type="match status" value="1"/>
</dbReference>
<feature type="compositionally biased region" description="Basic residues" evidence="8">
    <location>
        <begin position="298"/>
        <end position="307"/>
    </location>
</feature>
<evidence type="ECO:0000256" key="3">
    <source>
        <dbReference type="ARBA" id="ARBA00022692"/>
    </source>
</evidence>
<feature type="region of interest" description="Disordered" evidence="8">
    <location>
        <begin position="209"/>
        <end position="248"/>
    </location>
</feature>
<dbReference type="Proteomes" id="UP000252519">
    <property type="component" value="Unassembled WGS sequence"/>
</dbReference>
<proteinExistence type="predicted"/>
<organism evidence="11 12">
    <name type="scientific">Ancylostoma caninum</name>
    <name type="common">Dog hookworm</name>
    <dbReference type="NCBI Taxonomy" id="29170"/>
    <lineage>
        <taxon>Eukaryota</taxon>
        <taxon>Metazoa</taxon>
        <taxon>Ecdysozoa</taxon>
        <taxon>Nematoda</taxon>
        <taxon>Chromadorea</taxon>
        <taxon>Rhabditida</taxon>
        <taxon>Rhabditina</taxon>
        <taxon>Rhabditomorpha</taxon>
        <taxon>Strongyloidea</taxon>
        <taxon>Ancylostomatidae</taxon>
        <taxon>Ancylostomatinae</taxon>
        <taxon>Ancylostoma</taxon>
    </lineage>
</organism>
<dbReference type="AlphaFoldDB" id="A0A368GE44"/>
<evidence type="ECO:0000256" key="9">
    <source>
        <dbReference type="SAM" id="Phobius"/>
    </source>
</evidence>
<dbReference type="SUPFAM" id="SSF81324">
    <property type="entry name" value="Voltage-gated potassium channels"/>
    <property type="match status" value="1"/>
</dbReference>
<evidence type="ECO:0000256" key="7">
    <source>
        <dbReference type="ARBA" id="ARBA00023303"/>
    </source>
</evidence>
<keyword evidence="2" id="KW-0813">Transport</keyword>
<feature type="non-terminal residue" evidence="11">
    <location>
        <position position="1"/>
    </location>
</feature>
<dbReference type="Pfam" id="PF07885">
    <property type="entry name" value="Ion_trans_2"/>
    <property type="match status" value="1"/>
</dbReference>
<dbReference type="InterPro" id="IPR013099">
    <property type="entry name" value="K_chnl_dom"/>
</dbReference>